<proteinExistence type="predicted"/>
<keyword evidence="2" id="KW-0812">Transmembrane</keyword>
<keyword evidence="2" id="KW-1133">Transmembrane helix</keyword>
<evidence type="ECO:0000313" key="5">
    <source>
        <dbReference type="Proteomes" id="UP000298138"/>
    </source>
</evidence>
<dbReference type="PANTHER" id="PTHR39460:SF1">
    <property type="entry name" value="C6 TRANSCRIPTION FACTOR"/>
    <property type="match status" value="1"/>
</dbReference>
<evidence type="ECO:0000259" key="3">
    <source>
        <dbReference type="Pfam" id="PF24855"/>
    </source>
</evidence>
<gene>
    <name evidence="4" type="ORF">EX30DRAFT_341945</name>
</gene>
<feature type="transmembrane region" description="Helical" evidence="2">
    <location>
        <begin position="55"/>
        <end position="77"/>
    </location>
</feature>
<feature type="compositionally biased region" description="Polar residues" evidence="1">
    <location>
        <begin position="102"/>
        <end position="117"/>
    </location>
</feature>
<feature type="domain" description="DUF7729" evidence="3">
    <location>
        <begin position="123"/>
        <end position="328"/>
    </location>
</feature>
<accession>A0A4V3SIF1</accession>
<feature type="region of interest" description="Disordered" evidence="1">
    <location>
        <begin position="95"/>
        <end position="117"/>
    </location>
</feature>
<organism evidence="4 5">
    <name type="scientific">Ascodesmis nigricans</name>
    <dbReference type="NCBI Taxonomy" id="341454"/>
    <lineage>
        <taxon>Eukaryota</taxon>
        <taxon>Fungi</taxon>
        <taxon>Dikarya</taxon>
        <taxon>Ascomycota</taxon>
        <taxon>Pezizomycotina</taxon>
        <taxon>Pezizomycetes</taxon>
        <taxon>Pezizales</taxon>
        <taxon>Ascodesmidaceae</taxon>
        <taxon>Ascodesmis</taxon>
    </lineage>
</organism>
<dbReference type="PANTHER" id="PTHR39460">
    <property type="entry name" value="EXPRESSED PROTEIN"/>
    <property type="match status" value="1"/>
</dbReference>
<sequence>MGMMKMEESSASLPRINTRARPCGLPINKGRRRVLITARDPPLASTRGRRGGASLLAPLHALLLVLSIICLLVPASAEHIQLLVERAAASESATATTITPSGSANSTSTGIATAQQTSGPVTLPRAFDGSGVTSNVTSECGLFMKSFLNTEEFKECYPLSMLILNSESYFTNLMKGAYAISIVLNKTCNPSPSVDKCTELMNRYAVALRSKDNCASDYAAQNPTVQQAYYGLVSYRTMYQAGCLKNGENFCYTQAVTNRDSPGDASPYFLPLGKSLADDADPTCSSCLQRTMEIFAEPASNRSQPISRTYSAAAIQINELCGVDFAKEVALPVSGSSSLVATSIGSSIVLALSVMLVASL</sequence>
<evidence type="ECO:0000256" key="2">
    <source>
        <dbReference type="SAM" id="Phobius"/>
    </source>
</evidence>
<dbReference type="EMBL" id="ML220128">
    <property type="protein sequence ID" value="TGZ79845.1"/>
    <property type="molecule type" value="Genomic_DNA"/>
</dbReference>
<dbReference type="InParanoid" id="A0A4V3SIF1"/>
<evidence type="ECO:0000256" key="1">
    <source>
        <dbReference type="SAM" id="MobiDB-lite"/>
    </source>
</evidence>
<name>A0A4V3SIF1_9PEZI</name>
<reference evidence="4 5" key="1">
    <citation type="submission" date="2019-04" db="EMBL/GenBank/DDBJ databases">
        <title>Comparative genomics and transcriptomics to analyze fruiting body development in filamentous ascomycetes.</title>
        <authorList>
            <consortium name="DOE Joint Genome Institute"/>
            <person name="Lutkenhaus R."/>
            <person name="Traeger S."/>
            <person name="Breuer J."/>
            <person name="Kuo A."/>
            <person name="Lipzen A."/>
            <person name="Pangilinan J."/>
            <person name="Dilworth D."/>
            <person name="Sandor L."/>
            <person name="Poggeler S."/>
            <person name="Barry K."/>
            <person name="Grigoriev I.V."/>
            <person name="Nowrousian M."/>
        </authorList>
    </citation>
    <scope>NUCLEOTIDE SEQUENCE [LARGE SCALE GENOMIC DNA]</scope>
    <source>
        <strain evidence="4 5">CBS 389.68</strain>
    </source>
</reference>
<protein>
    <recommendedName>
        <fullName evidence="3">DUF7729 domain-containing protein</fullName>
    </recommendedName>
</protein>
<evidence type="ECO:0000313" key="4">
    <source>
        <dbReference type="EMBL" id="TGZ79845.1"/>
    </source>
</evidence>
<dbReference type="AlphaFoldDB" id="A0A4V3SIF1"/>
<keyword evidence="5" id="KW-1185">Reference proteome</keyword>
<keyword evidence="2" id="KW-0472">Membrane</keyword>
<dbReference type="Proteomes" id="UP000298138">
    <property type="component" value="Unassembled WGS sequence"/>
</dbReference>
<dbReference type="Pfam" id="PF24855">
    <property type="entry name" value="DUF7729"/>
    <property type="match status" value="1"/>
</dbReference>
<dbReference type="InterPro" id="IPR056146">
    <property type="entry name" value="DUF7729"/>
</dbReference>
<dbReference type="OrthoDB" id="2564812at2759"/>